<dbReference type="CDD" id="cd11306">
    <property type="entry name" value="M35_peptidyl-Lys"/>
    <property type="match status" value="1"/>
</dbReference>
<dbReference type="SMART" id="SM01351">
    <property type="entry name" value="Aspzincin_M35"/>
    <property type="match status" value="1"/>
</dbReference>
<evidence type="ECO:0000313" key="10">
    <source>
        <dbReference type="EMBL" id="MBQ0931641.1"/>
    </source>
</evidence>
<feature type="domain" description="Lysine-specific metallo-endopeptidase" evidence="9">
    <location>
        <begin position="209"/>
        <end position="342"/>
    </location>
</feature>
<reference evidence="10 11" key="1">
    <citation type="submission" date="2021-04" db="EMBL/GenBank/DDBJ databases">
        <title>The genome sequence of Ideonella sp. 3Y2.</title>
        <authorList>
            <person name="Liu Y."/>
        </authorList>
    </citation>
    <scope>NUCLEOTIDE SEQUENCE [LARGE SCALE GENOMIC DNA]</scope>
    <source>
        <strain evidence="10 11">3Y2</strain>
    </source>
</reference>
<dbReference type="GO" id="GO:0046872">
    <property type="term" value="F:metal ion binding"/>
    <property type="evidence" value="ECO:0007669"/>
    <property type="project" value="UniProtKB-KW"/>
</dbReference>
<dbReference type="Gene3D" id="2.60.40.2970">
    <property type="match status" value="1"/>
</dbReference>
<name>A0A940YAK6_9BURK</name>
<organism evidence="10 11">
    <name type="scientific">Ideonella alba</name>
    <dbReference type="NCBI Taxonomy" id="2824118"/>
    <lineage>
        <taxon>Bacteria</taxon>
        <taxon>Pseudomonadati</taxon>
        <taxon>Pseudomonadota</taxon>
        <taxon>Betaproteobacteria</taxon>
        <taxon>Burkholderiales</taxon>
        <taxon>Sphaerotilaceae</taxon>
        <taxon>Ideonella</taxon>
    </lineage>
</organism>
<feature type="signal peptide" evidence="8">
    <location>
        <begin position="1"/>
        <end position="28"/>
    </location>
</feature>
<dbReference type="InterPro" id="IPR029463">
    <property type="entry name" value="Lys_MEP"/>
</dbReference>
<dbReference type="GO" id="GO:0004222">
    <property type="term" value="F:metalloendopeptidase activity"/>
    <property type="evidence" value="ECO:0007669"/>
    <property type="project" value="InterPro"/>
</dbReference>
<dbReference type="Proteomes" id="UP000676246">
    <property type="component" value="Unassembled WGS sequence"/>
</dbReference>
<evidence type="ECO:0000256" key="8">
    <source>
        <dbReference type="SAM" id="SignalP"/>
    </source>
</evidence>
<evidence type="ECO:0000256" key="5">
    <source>
        <dbReference type="ARBA" id="ARBA00022801"/>
    </source>
</evidence>
<evidence type="ECO:0000256" key="2">
    <source>
        <dbReference type="ARBA" id="ARBA00010279"/>
    </source>
</evidence>
<comment type="caution">
    <text evidence="10">The sequence shown here is derived from an EMBL/GenBank/DDBJ whole genome shotgun (WGS) entry which is preliminary data.</text>
</comment>
<keyword evidence="11" id="KW-1185">Reference proteome</keyword>
<dbReference type="Pfam" id="PF14521">
    <property type="entry name" value="Aspzincin_M35"/>
    <property type="match status" value="1"/>
</dbReference>
<evidence type="ECO:0000259" key="9">
    <source>
        <dbReference type="SMART" id="SM01351"/>
    </source>
</evidence>
<dbReference type="EMBL" id="JAGQDD010000010">
    <property type="protein sequence ID" value="MBQ0931641.1"/>
    <property type="molecule type" value="Genomic_DNA"/>
</dbReference>
<evidence type="ECO:0000256" key="6">
    <source>
        <dbReference type="ARBA" id="ARBA00022833"/>
    </source>
</evidence>
<comment type="cofactor">
    <cofactor evidence="1">
        <name>Zn(2+)</name>
        <dbReference type="ChEBI" id="CHEBI:29105"/>
    </cofactor>
</comment>
<gene>
    <name evidence="10" type="ORF">KAK03_14230</name>
</gene>
<dbReference type="Gene3D" id="3.40.390.10">
    <property type="entry name" value="Collagenase (Catalytic Domain)"/>
    <property type="match status" value="1"/>
</dbReference>
<dbReference type="GO" id="GO:0006508">
    <property type="term" value="P:proteolysis"/>
    <property type="evidence" value="ECO:0007669"/>
    <property type="project" value="UniProtKB-KW"/>
</dbReference>
<dbReference type="InterPro" id="IPR034115">
    <property type="entry name" value="M35_peptidyl-Lys"/>
</dbReference>
<evidence type="ECO:0000256" key="7">
    <source>
        <dbReference type="ARBA" id="ARBA00023049"/>
    </source>
</evidence>
<dbReference type="InterPro" id="IPR050414">
    <property type="entry name" value="Fungal_M35_metalloproteases"/>
</dbReference>
<proteinExistence type="inferred from homology"/>
<evidence type="ECO:0000256" key="3">
    <source>
        <dbReference type="ARBA" id="ARBA00022670"/>
    </source>
</evidence>
<dbReference type="PANTHER" id="PTHR37016:SF3">
    <property type="entry name" value="NEUTRAL PROTEASE 2-RELATED"/>
    <property type="match status" value="1"/>
</dbReference>
<evidence type="ECO:0000313" key="11">
    <source>
        <dbReference type="Proteomes" id="UP000676246"/>
    </source>
</evidence>
<keyword evidence="3" id="KW-0645">Protease</keyword>
<keyword evidence="6" id="KW-0862">Zinc</keyword>
<dbReference type="SUPFAM" id="SSF55486">
    <property type="entry name" value="Metalloproteases ('zincins'), catalytic domain"/>
    <property type="match status" value="1"/>
</dbReference>
<evidence type="ECO:0000256" key="4">
    <source>
        <dbReference type="ARBA" id="ARBA00022723"/>
    </source>
</evidence>
<dbReference type="PROSITE" id="PS51257">
    <property type="entry name" value="PROKAR_LIPOPROTEIN"/>
    <property type="match status" value="1"/>
</dbReference>
<dbReference type="RefSeq" id="WP_210854620.1">
    <property type="nucleotide sequence ID" value="NZ_JAGQDD010000010.1"/>
</dbReference>
<dbReference type="InterPro" id="IPR024079">
    <property type="entry name" value="MetalloPept_cat_dom_sf"/>
</dbReference>
<keyword evidence="4" id="KW-0479">Metal-binding</keyword>
<keyword evidence="8" id="KW-0732">Signal</keyword>
<protein>
    <submittedName>
        <fullName evidence="10">Peptidase M35</fullName>
    </submittedName>
</protein>
<accession>A0A940YAK6</accession>
<sequence>MRRLAAPTSLLSVTTLAACALASSSALAAQGLQVELRAPAQVMQGDAEVTVEVVVRNTSAQPQKLLRWQLPEGTLHGPLFRVRGADGAEAAYHGPLVKRAAPRPEDQVVLAPGEQRSYRVDLSRHYALPDGRYSVAYLGRARAPGRADLASTESLSLWLSGRSEAVQRVAPEAATSGPITFTGNCTVSEQNDLTTAVGKATGYASESKKYLKVMTTPTTRYTTWFGAYTATRYDTVRTHYNKITQAFKKKPLTLDCSCTDNGVYAYVYPNDPYKIYLCGAFWAAPMTGTDSKAGTLIHEMSHFTVVAGTNDWAYGQTAAKALAISNPDRAVDNADSHEYFAENTPAQP</sequence>
<feature type="chain" id="PRO_5037887868" evidence="8">
    <location>
        <begin position="29"/>
        <end position="348"/>
    </location>
</feature>
<dbReference type="AlphaFoldDB" id="A0A940YAK6"/>
<keyword evidence="7" id="KW-0482">Metalloprotease</keyword>
<comment type="similarity">
    <text evidence="2">Belongs to the peptidase M35 family.</text>
</comment>
<keyword evidence="5" id="KW-0378">Hydrolase</keyword>
<dbReference type="PANTHER" id="PTHR37016">
    <property type="match status" value="1"/>
</dbReference>
<evidence type="ECO:0000256" key="1">
    <source>
        <dbReference type="ARBA" id="ARBA00001947"/>
    </source>
</evidence>